<protein>
    <submittedName>
        <fullName evidence="4">Gfo/Idh/MocA family oxidoreductase</fullName>
    </submittedName>
    <submittedName>
        <fullName evidence="3">Putative dehydrogenase-related protein</fullName>
    </submittedName>
</protein>
<dbReference type="EMBL" id="JAWXXX010000001">
    <property type="protein sequence ID" value="MDX5894533.1"/>
    <property type="molecule type" value="Genomic_DNA"/>
</dbReference>
<dbReference type="AlphaFoldDB" id="A0A023X472"/>
<reference evidence="4" key="2">
    <citation type="submission" date="2023-11" db="EMBL/GenBank/DDBJ databases">
        <title>MicrobeMod: A computational toolkit for identifying prokaryotic methylation and restriction-modification with nanopore sequencing.</title>
        <authorList>
            <person name="Crits-Christoph A."/>
            <person name="Kang S.C."/>
            <person name="Lee H."/>
            <person name="Ostrov N."/>
        </authorList>
    </citation>
    <scope>NUCLEOTIDE SEQUENCE</scope>
    <source>
        <strain evidence="4">ATCC 51242</strain>
    </source>
</reference>
<dbReference type="GO" id="GO:0000166">
    <property type="term" value="F:nucleotide binding"/>
    <property type="evidence" value="ECO:0007669"/>
    <property type="project" value="InterPro"/>
</dbReference>
<sequence length="326" mass="35021">MLRVAILSFWHVHARDYAAEAERHPGAEVACVWDADAERGREEAGRRGVPFYAELDRVLPRPDVDGVVVTTPTTAHGEVIPAAARAGKHVFAEKVIAPTLREAREISAAVERSGVSFTVSLPRLYAGYTRAVKDALPEIGTVTYLRVRVSHDGALPAEGSPRGWLPERFYNEEESGGGVTVDFGAHPLYLIHHLLGLPESVNATYARFTDRAVEDGSVTTLSYANGALGVAEASFVGASEPFVIEAHGTEGSLLYTPETGLSVRRTGADSRRLDLPPDGPTPFERWVELASKGEPDRENVHAALALSALAEAANTSAREGRPVSLL</sequence>
<name>A0A023X472_RUBRA</name>
<dbReference type="Pfam" id="PF01408">
    <property type="entry name" value="GFO_IDH_MocA"/>
    <property type="match status" value="1"/>
</dbReference>
<accession>A0A023X472</accession>
<dbReference type="Gene3D" id="3.30.360.10">
    <property type="entry name" value="Dihydrodipicolinate Reductase, domain 2"/>
    <property type="match status" value="1"/>
</dbReference>
<dbReference type="InterPro" id="IPR000683">
    <property type="entry name" value="Gfo/Idh/MocA-like_OxRdtase_N"/>
</dbReference>
<evidence type="ECO:0000313" key="3">
    <source>
        <dbReference type="EMBL" id="AHY47128.1"/>
    </source>
</evidence>
<dbReference type="eggNOG" id="COG0673">
    <property type="taxonomic scope" value="Bacteria"/>
</dbReference>
<keyword evidence="5" id="KW-1185">Reference proteome</keyword>
<dbReference type="PANTHER" id="PTHR43377:SF1">
    <property type="entry name" value="BILIVERDIN REDUCTASE A"/>
    <property type="match status" value="1"/>
</dbReference>
<evidence type="ECO:0000313" key="4">
    <source>
        <dbReference type="EMBL" id="MDX5894533.1"/>
    </source>
</evidence>
<evidence type="ECO:0000259" key="2">
    <source>
        <dbReference type="Pfam" id="PF22725"/>
    </source>
</evidence>
<proteinExistence type="predicted"/>
<evidence type="ECO:0000259" key="1">
    <source>
        <dbReference type="Pfam" id="PF01408"/>
    </source>
</evidence>
<evidence type="ECO:0000313" key="5">
    <source>
        <dbReference type="Proteomes" id="UP000025229"/>
    </source>
</evidence>
<dbReference type="OrthoDB" id="9792085at2"/>
<dbReference type="SUPFAM" id="SSF55347">
    <property type="entry name" value="Glyceraldehyde-3-phosphate dehydrogenase-like, C-terminal domain"/>
    <property type="match status" value="1"/>
</dbReference>
<dbReference type="PANTHER" id="PTHR43377">
    <property type="entry name" value="BILIVERDIN REDUCTASE A"/>
    <property type="match status" value="1"/>
</dbReference>
<dbReference type="KEGG" id="rrd:RradSPS_1845"/>
<reference evidence="3 5" key="1">
    <citation type="submission" date="2014-03" db="EMBL/GenBank/DDBJ databases">
        <title>Complete genome sequence of the Radio-Resistant Rubrobacter radiotolerans RSPS-4.</title>
        <authorList>
            <person name="Egas C.C."/>
            <person name="Barroso C.C."/>
            <person name="Froufe H.J.C."/>
            <person name="Pacheco J.J."/>
            <person name="Albuquerque L.L."/>
            <person name="da Costa M.M.S."/>
        </authorList>
    </citation>
    <scope>NUCLEOTIDE SEQUENCE [LARGE SCALE GENOMIC DNA]</scope>
    <source>
        <strain evidence="3 5">RSPS-4</strain>
    </source>
</reference>
<feature type="domain" description="GFO/IDH/MocA-like oxidoreductase" evidence="2">
    <location>
        <begin position="138"/>
        <end position="253"/>
    </location>
</feature>
<dbReference type="InterPro" id="IPR036291">
    <property type="entry name" value="NAD(P)-bd_dom_sf"/>
</dbReference>
<dbReference type="Gene3D" id="3.40.50.720">
    <property type="entry name" value="NAD(P)-binding Rossmann-like Domain"/>
    <property type="match status" value="1"/>
</dbReference>
<dbReference type="InterPro" id="IPR055170">
    <property type="entry name" value="GFO_IDH_MocA-like_dom"/>
</dbReference>
<dbReference type="InterPro" id="IPR051450">
    <property type="entry name" value="Gfo/Idh/MocA_Oxidoreductases"/>
</dbReference>
<gene>
    <name evidence="3" type="ORF">RradSPS_1845</name>
    <name evidence="4" type="ORF">SIL72_10900</name>
</gene>
<dbReference type="SUPFAM" id="SSF51735">
    <property type="entry name" value="NAD(P)-binding Rossmann-fold domains"/>
    <property type="match status" value="1"/>
</dbReference>
<dbReference type="EMBL" id="CP007514">
    <property type="protein sequence ID" value="AHY47128.1"/>
    <property type="molecule type" value="Genomic_DNA"/>
</dbReference>
<dbReference type="RefSeq" id="WP_038682185.1">
    <property type="nucleotide sequence ID" value="NZ_CP007514.1"/>
</dbReference>
<organism evidence="3 5">
    <name type="scientific">Rubrobacter radiotolerans</name>
    <name type="common">Arthrobacter radiotolerans</name>
    <dbReference type="NCBI Taxonomy" id="42256"/>
    <lineage>
        <taxon>Bacteria</taxon>
        <taxon>Bacillati</taxon>
        <taxon>Actinomycetota</taxon>
        <taxon>Rubrobacteria</taxon>
        <taxon>Rubrobacterales</taxon>
        <taxon>Rubrobacteraceae</taxon>
        <taxon>Rubrobacter</taxon>
    </lineage>
</organism>
<dbReference type="Proteomes" id="UP000025229">
    <property type="component" value="Chromosome"/>
</dbReference>
<dbReference type="STRING" id="42256.RradSPS_1845"/>
<dbReference type="Proteomes" id="UP001281130">
    <property type="component" value="Unassembled WGS sequence"/>
</dbReference>
<dbReference type="HOGENOM" id="CLU_023194_1_2_11"/>
<dbReference type="Pfam" id="PF22725">
    <property type="entry name" value="GFO_IDH_MocA_C3"/>
    <property type="match status" value="1"/>
</dbReference>
<feature type="domain" description="Gfo/Idh/MocA-like oxidoreductase N-terminal" evidence="1">
    <location>
        <begin position="15"/>
        <end position="119"/>
    </location>
</feature>